<evidence type="ECO:0000256" key="2">
    <source>
        <dbReference type="ARBA" id="ARBA00022723"/>
    </source>
</evidence>
<keyword evidence="3" id="KW-0378">Hydrolase</keyword>
<dbReference type="Proteomes" id="UP000321201">
    <property type="component" value="Unassembled WGS sequence"/>
</dbReference>
<keyword evidence="8" id="KW-1185">Reference proteome</keyword>
<dbReference type="GO" id="GO:0008270">
    <property type="term" value="F:zinc ion binding"/>
    <property type="evidence" value="ECO:0007669"/>
    <property type="project" value="TreeGrafter"/>
</dbReference>
<keyword evidence="2" id="KW-0479">Metal-binding</keyword>
<dbReference type="SUPFAM" id="SSF102712">
    <property type="entry name" value="JAB1/MPN domain"/>
    <property type="match status" value="1"/>
</dbReference>
<dbReference type="PROSITE" id="PS50249">
    <property type="entry name" value="MPN"/>
    <property type="match status" value="1"/>
</dbReference>
<dbReference type="FunFam" id="3.40.140.10:FF:000085">
    <property type="entry name" value="Mov34/MPN/PAD-1 family protein"/>
    <property type="match status" value="1"/>
</dbReference>
<dbReference type="InterPro" id="IPR037518">
    <property type="entry name" value="MPN"/>
</dbReference>
<dbReference type="InterPro" id="IPR051929">
    <property type="entry name" value="VirAsm_ModProt"/>
</dbReference>
<keyword evidence="4" id="KW-0862">Zinc</keyword>
<evidence type="ECO:0000313" key="8">
    <source>
        <dbReference type="Proteomes" id="UP000321201"/>
    </source>
</evidence>
<dbReference type="InParanoid" id="A0A5C7EW39"/>
<dbReference type="GO" id="GO:0006508">
    <property type="term" value="P:proteolysis"/>
    <property type="evidence" value="ECO:0007669"/>
    <property type="project" value="UniProtKB-KW"/>
</dbReference>
<evidence type="ECO:0000256" key="4">
    <source>
        <dbReference type="ARBA" id="ARBA00022833"/>
    </source>
</evidence>
<dbReference type="Gene3D" id="3.40.140.10">
    <property type="entry name" value="Cytidine Deaminase, domain 2"/>
    <property type="match status" value="1"/>
</dbReference>
<dbReference type="PANTHER" id="PTHR34858">
    <property type="entry name" value="CYSO-CYSTEINE PEPTIDASE"/>
    <property type="match status" value="1"/>
</dbReference>
<dbReference type="InterPro" id="IPR028090">
    <property type="entry name" value="JAB_dom_prok"/>
</dbReference>
<protein>
    <submittedName>
        <fullName evidence="7">M67 family metallopeptidase</fullName>
    </submittedName>
</protein>
<dbReference type="Pfam" id="PF14464">
    <property type="entry name" value="Prok-JAB"/>
    <property type="match status" value="1"/>
</dbReference>
<evidence type="ECO:0000313" key="7">
    <source>
        <dbReference type="EMBL" id="TXF12392.1"/>
    </source>
</evidence>
<evidence type="ECO:0000256" key="3">
    <source>
        <dbReference type="ARBA" id="ARBA00022801"/>
    </source>
</evidence>
<evidence type="ECO:0000256" key="5">
    <source>
        <dbReference type="ARBA" id="ARBA00023049"/>
    </source>
</evidence>
<reference evidence="7 8" key="1">
    <citation type="submission" date="2019-08" db="EMBL/GenBank/DDBJ databases">
        <title>Pelomicrobium methylotrophicum gen. nov., sp. nov. a moderately thermophilic, facultatively anaerobic, lithoautotrophic and methylotrophic bacterium isolated from a terrestrial mud volcano.</title>
        <authorList>
            <person name="Slobodkina G.B."/>
            <person name="Merkel A.Y."/>
            <person name="Slobodkin A.I."/>
        </authorList>
    </citation>
    <scope>NUCLEOTIDE SEQUENCE [LARGE SCALE GENOMIC DNA]</scope>
    <source>
        <strain evidence="7 8">SM250</strain>
    </source>
</reference>
<evidence type="ECO:0000256" key="1">
    <source>
        <dbReference type="ARBA" id="ARBA00022670"/>
    </source>
</evidence>
<sequence>MATLQLPESERKRLEAWMREGYPQETCGLLIGRSRDGVTQVVEVVQARNLNQERARDRYLLDPDDYLKADESARARGLSIVGIWHSHPDHPARPSATDRAHAWEGWSYLIASVSREGVTDLRSWRLRSGAFEEEEVAA</sequence>
<dbReference type="OrthoDB" id="1494599at2"/>
<dbReference type="EMBL" id="VPFL01000006">
    <property type="protein sequence ID" value="TXF12392.1"/>
    <property type="molecule type" value="Genomic_DNA"/>
</dbReference>
<keyword evidence="1" id="KW-0645">Protease</keyword>
<name>A0A5C7EW39_9PROT</name>
<dbReference type="CDD" id="cd08070">
    <property type="entry name" value="MPN_like"/>
    <property type="match status" value="1"/>
</dbReference>
<gene>
    <name evidence="7" type="ORF">FR698_05905</name>
</gene>
<proteinExistence type="predicted"/>
<feature type="domain" description="MPN" evidence="6">
    <location>
        <begin position="1"/>
        <end position="137"/>
    </location>
</feature>
<accession>A0A5C7EW39</accession>
<dbReference type="PANTHER" id="PTHR34858:SF1">
    <property type="entry name" value="CYSO-CYSTEINE PEPTIDASE"/>
    <property type="match status" value="1"/>
</dbReference>
<dbReference type="RefSeq" id="WP_147799260.1">
    <property type="nucleotide sequence ID" value="NZ_VPFL01000006.1"/>
</dbReference>
<dbReference type="InterPro" id="IPR000555">
    <property type="entry name" value="JAMM/MPN+_dom"/>
</dbReference>
<dbReference type="GO" id="GO:0008235">
    <property type="term" value="F:metalloexopeptidase activity"/>
    <property type="evidence" value="ECO:0007669"/>
    <property type="project" value="TreeGrafter"/>
</dbReference>
<comment type="caution">
    <text evidence="7">The sequence shown here is derived from an EMBL/GenBank/DDBJ whole genome shotgun (WGS) entry which is preliminary data.</text>
</comment>
<dbReference type="AlphaFoldDB" id="A0A5C7EW39"/>
<evidence type="ECO:0000259" key="6">
    <source>
        <dbReference type="PROSITE" id="PS50249"/>
    </source>
</evidence>
<dbReference type="SMART" id="SM00232">
    <property type="entry name" value="JAB_MPN"/>
    <property type="match status" value="1"/>
</dbReference>
<keyword evidence="5" id="KW-0482">Metalloprotease</keyword>
<organism evidence="7 8">
    <name type="scientific">Pelomicrobium methylotrophicum</name>
    <dbReference type="NCBI Taxonomy" id="2602750"/>
    <lineage>
        <taxon>Bacteria</taxon>
        <taxon>Pseudomonadati</taxon>
        <taxon>Pseudomonadota</taxon>
        <taxon>Hydrogenophilia</taxon>
        <taxon>Hydrogenophilia incertae sedis</taxon>
        <taxon>Pelomicrobium</taxon>
    </lineage>
</organism>